<gene>
    <name evidence="1" type="ORF">BH695_4542</name>
</gene>
<reference evidence="1 2" key="1">
    <citation type="journal article" date="2018" name="Harmful Algae">
        <title>The highly heterogeneous methylated genomes and diverse restriction-modification systems of bloom-forming Microcystis.</title>
        <authorList>
            <person name="Zhao L."/>
            <person name="Song Y."/>
            <person name="Li L."/>
            <person name="Gan N."/>
            <person name="Brand J.J."/>
            <person name="Song L."/>
        </authorList>
    </citation>
    <scope>NUCLEOTIDE SEQUENCE [LARGE SCALE GENOMIC DNA]</scope>
    <source>
        <strain evidence="1 2">PCC 7806SL</strain>
    </source>
</reference>
<accession>A0AB33C8J9</accession>
<dbReference type="Proteomes" id="UP000192439">
    <property type="component" value="Chromosome"/>
</dbReference>
<dbReference type="EMBL" id="CP020771">
    <property type="protein sequence ID" value="ARI83821.1"/>
    <property type="molecule type" value="Genomic_DNA"/>
</dbReference>
<protein>
    <submittedName>
        <fullName evidence="1">Uncharacterized protein</fullName>
    </submittedName>
</protein>
<name>A0AB33C8J9_MICA7</name>
<organism evidence="1 2">
    <name type="scientific">Microcystis aeruginosa PCC 7806SL</name>
    <dbReference type="NCBI Taxonomy" id="1903187"/>
    <lineage>
        <taxon>Bacteria</taxon>
        <taxon>Bacillati</taxon>
        <taxon>Cyanobacteriota</taxon>
        <taxon>Cyanophyceae</taxon>
        <taxon>Oscillatoriophycideae</taxon>
        <taxon>Chroococcales</taxon>
        <taxon>Microcystaceae</taxon>
        <taxon>Microcystis</taxon>
    </lineage>
</organism>
<proteinExistence type="predicted"/>
<sequence length="213" mass="23801">MRSLRPRFGRFSFRSTPSLGEIYLRIHFTHQIQESHESGEIENLEILFFSKRLESQTQFELLLEENLKMTEPLTAGLLITLAVQEFVKSGTGDLAKRFTAEALAKIPVLWEKIKTRLTGKSPKVDEALAKVESGDSTAVETLTKNLDVILDEDPAFAKELKVLAQTIQAGKIQDNSSMIQNNSDNAKGWQTKVEGGTAYIGEIHINQGQQPKT</sequence>
<dbReference type="AlphaFoldDB" id="A0AB33C8J9"/>
<evidence type="ECO:0000313" key="1">
    <source>
        <dbReference type="EMBL" id="ARI83821.1"/>
    </source>
</evidence>
<keyword evidence="2" id="KW-1185">Reference proteome</keyword>
<evidence type="ECO:0000313" key="2">
    <source>
        <dbReference type="Proteomes" id="UP000192439"/>
    </source>
</evidence>